<name>A0A316VF15_9BASI</name>
<comment type="subcellular location">
    <subcellularLocation>
        <location evidence="1">Cell membrane</location>
        <topology evidence="1">Multi-pass membrane protein</topology>
    </subcellularLocation>
</comment>
<dbReference type="GO" id="GO:0008331">
    <property type="term" value="F:high voltage-gated calcium channel activity"/>
    <property type="evidence" value="ECO:0007669"/>
    <property type="project" value="TreeGrafter"/>
</dbReference>
<feature type="compositionally biased region" description="Low complexity" evidence="17">
    <location>
        <begin position="2494"/>
        <end position="2512"/>
    </location>
</feature>
<keyword evidence="5" id="KW-0109">Calcium transport</keyword>
<feature type="compositionally biased region" description="Polar residues" evidence="17">
    <location>
        <begin position="2549"/>
        <end position="2558"/>
    </location>
</feature>
<feature type="transmembrane region" description="Helical" evidence="18">
    <location>
        <begin position="869"/>
        <end position="890"/>
    </location>
</feature>
<feature type="transmembrane region" description="Helical" evidence="18">
    <location>
        <begin position="1696"/>
        <end position="1722"/>
    </location>
</feature>
<keyword evidence="13" id="KW-0325">Glycoprotein</keyword>
<dbReference type="STRING" id="1280837.A0A316VF15"/>
<feature type="transmembrane region" description="Helical" evidence="18">
    <location>
        <begin position="1011"/>
        <end position="1031"/>
    </location>
</feature>
<evidence type="ECO:0000256" key="14">
    <source>
        <dbReference type="ARBA" id="ARBA00023303"/>
    </source>
</evidence>
<feature type="compositionally biased region" description="Basic and acidic residues" evidence="17">
    <location>
        <begin position="120"/>
        <end position="130"/>
    </location>
</feature>
<evidence type="ECO:0000313" key="21">
    <source>
        <dbReference type="Proteomes" id="UP000245771"/>
    </source>
</evidence>
<evidence type="ECO:0000256" key="18">
    <source>
        <dbReference type="SAM" id="Phobius"/>
    </source>
</evidence>
<evidence type="ECO:0000259" key="19">
    <source>
        <dbReference type="PROSITE" id="PS50222"/>
    </source>
</evidence>
<feature type="compositionally biased region" description="Polar residues" evidence="17">
    <location>
        <begin position="157"/>
        <end position="171"/>
    </location>
</feature>
<evidence type="ECO:0000256" key="4">
    <source>
        <dbReference type="ARBA" id="ARBA00022553"/>
    </source>
</evidence>
<dbReference type="PROSITE" id="PS50222">
    <property type="entry name" value="EF_HAND_2"/>
    <property type="match status" value="1"/>
</dbReference>
<feature type="transmembrane region" description="Helical" evidence="18">
    <location>
        <begin position="1847"/>
        <end position="1864"/>
    </location>
</feature>
<feature type="region of interest" description="Disordered" evidence="17">
    <location>
        <begin position="622"/>
        <end position="662"/>
    </location>
</feature>
<dbReference type="PANTHER" id="PTHR45628:SF7">
    <property type="entry name" value="VOLTAGE-DEPENDENT CALCIUM CHANNEL TYPE A SUBUNIT ALPHA-1"/>
    <property type="match status" value="1"/>
</dbReference>
<dbReference type="FunFam" id="1.20.120.350:FF:000079">
    <property type="entry name" value="Calcium channel subunit Cch1"/>
    <property type="match status" value="1"/>
</dbReference>
<feature type="transmembrane region" description="Helical" evidence="18">
    <location>
        <begin position="1043"/>
        <end position="1060"/>
    </location>
</feature>
<evidence type="ECO:0000256" key="15">
    <source>
        <dbReference type="ARBA" id="ARBA00061395"/>
    </source>
</evidence>
<keyword evidence="8" id="KW-0106">Calcium</keyword>
<feature type="transmembrane region" description="Helical" evidence="18">
    <location>
        <begin position="1178"/>
        <end position="1204"/>
    </location>
</feature>
<dbReference type="FunCoup" id="A0A316VF15">
    <property type="interactions" value="28"/>
</dbReference>
<reference evidence="20 21" key="1">
    <citation type="journal article" date="2018" name="Mol. Biol. Evol.">
        <title>Broad Genomic Sampling Reveals a Smut Pathogenic Ancestry of the Fungal Clade Ustilaginomycotina.</title>
        <authorList>
            <person name="Kijpornyongpan T."/>
            <person name="Mondo S.J."/>
            <person name="Barry K."/>
            <person name="Sandor L."/>
            <person name="Lee J."/>
            <person name="Lipzen A."/>
            <person name="Pangilinan J."/>
            <person name="LaButti K."/>
            <person name="Hainaut M."/>
            <person name="Henrissat B."/>
            <person name="Grigoriev I.V."/>
            <person name="Spatafora J.W."/>
            <person name="Aime M.C."/>
        </authorList>
    </citation>
    <scope>NUCLEOTIDE SEQUENCE [LARGE SCALE GENOMIC DNA]</scope>
    <source>
        <strain evidence="20 21">MCA 3882</strain>
    </source>
</reference>
<keyword evidence="4" id="KW-0597">Phosphoprotein</keyword>
<dbReference type="FunFam" id="1.10.287.70:FF:000093">
    <property type="entry name" value="Calcium channel subunit Cch1"/>
    <property type="match status" value="1"/>
</dbReference>
<feature type="transmembrane region" description="Helical" evidence="18">
    <location>
        <begin position="2026"/>
        <end position="2044"/>
    </location>
</feature>
<feature type="transmembrane region" description="Helical" evidence="18">
    <location>
        <begin position="1606"/>
        <end position="1634"/>
    </location>
</feature>
<feature type="compositionally biased region" description="Basic and acidic residues" evidence="17">
    <location>
        <begin position="2479"/>
        <end position="2493"/>
    </location>
</feature>
<feature type="domain" description="EF-hand" evidence="19">
    <location>
        <begin position="2070"/>
        <end position="2105"/>
    </location>
</feature>
<dbReference type="GO" id="GO:0005891">
    <property type="term" value="C:voltage-gated calcium channel complex"/>
    <property type="evidence" value="ECO:0007669"/>
    <property type="project" value="TreeGrafter"/>
</dbReference>
<gene>
    <name evidence="20" type="ORF">FA14DRAFT_160990</name>
</gene>
<evidence type="ECO:0000256" key="16">
    <source>
        <dbReference type="ARBA" id="ARBA00067459"/>
    </source>
</evidence>
<keyword evidence="21" id="KW-1185">Reference proteome</keyword>
<evidence type="ECO:0000256" key="12">
    <source>
        <dbReference type="ARBA" id="ARBA00023136"/>
    </source>
</evidence>
<dbReference type="Gene3D" id="1.10.287.70">
    <property type="match status" value="4"/>
</dbReference>
<feature type="compositionally biased region" description="Basic and acidic residues" evidence="17">
    <location>
        <begin position="2587"/>
        <end position="2596"/>
    </location>
</feature>
<evidence type="ECO:0000256" key="3">
    <source>
        <dbReference type="ARBA" id="ARBA00022475"/>
    </source>
</evidence>
<dbReference type="EMBL" id="KZ819603">
    <property type="protein sequence ID" value="PWN36130.1"/>
    <property type="molecule type" value="Genomic_DNA"/>
</dbReference>
<feature type="region of interest" description="Disordered" evidence="17">
    <location>
        <begin position="2306"/>
        <end position="2430"/>
    </location>
</feature>
<feature type="transmembrane region" description="Helical" evidence="18">
    <location>
        <begin position="1522"/>
        <end position="1541"/>
    </location>
</feature>
<feature type="region of interest" description="Disordered" evidence="17">
    <location>
        <begin position="1"/>
        <end position="42"/>
    </location>
</feature>
<evidence type="ECO:0000256" key="8">
    <source>
        <dbReference type="ARBA" id="ARBA00022837"/>
    </source>
</evidence>
<feature type="compositionally biased region" description="Polar residues" evidence="17">
    <location>
        <begin position="106"/>
        <end position="118"/>
    </location>
</feature>
<feature type="transmembrane region" description="Helical" evidence="18">
    <location>
        <begin position="1734"/>
        <end position="1757"/>
    </location>
</feature>
<dbReference type="OrthoDB" id="416585at2759"/>
<evidence type="ECO:0000256" key="17">
    <source>
        <dbReference type="SAM" id="MobiDB-lite"/>
    </source>
</evidence>
<organism evidence="20 21">
    <name type="scientific">Meira miltonrushii</name>
    <dbReference type="NCBI Taxonomy" id="1280837"/>
    <lineage>
        <taxon>Eukaryota</taxon>
        <taxon>Fungi</taxon>
        <taxon>Dikarya</taxon>
        <taxon>Basidiomycota</taxon>
        <taxon>Ustilaginomycotina</taxon>
        <taxon>Exobasidiomycetes</taxon>
        <taxon>Exobasidiales</taxon>
        <taxon>Brachybasidiaceae</taxon>
        <taxon>Meira</taxon>
    </lineage>
</organism>
<dbReference type="InParanoid" id="A0A316VF15"/>
<feature type="transmembrane region" description="Helical" evidence="18">
    <location>
        <begin position="760"/>
        <end position="780"/>
    </location>
</feature>
<feature type="transmembrane region" description="Helical" evidence="18">
    <location>
        <begin position="902"/>
        <end position="928"/>
    </location>
</feature>
<dbReference type="RefSeq" id="XP_025356432.1">
    <property type="nucleotide sequence ID" value="XM_025498924.1"/>
</dbReference>
<feature type="transmembrane region" description="Helical" evidence="18">
    <location>
        <begin position="503"/>
        <end position="527"/>
    </location>
</feature>
<dbReference type="Gene3D" id="1.20.120.350">
    <property type="entry name" value="Voltage-gated potassium channels. Chain C"/>
    <property type="match status" value="5"/>
</dbReference>
<evidence type="ECO:0000313" key="20">
    <source>
        <dbReference type="EMBL" id="PWN36130.1"/>
    </source>
</evidence>
<evidence type="ECO:0000256" key="2">
    <source>
        <dbReference type="ARBA" id="ARBA00022448"/>
    </source>
</evidence>
<feature type="transmembrane region" description="Helical" evidence="18">
    <location>
        <begin position="1814"/>
        <end position="1835"/>
    </location>
</feature>
<keyword evidence="11" id="KW-0406">Ion transport</keyword>
<dbReference type="Proteomes" id="UP000245771">
    <property type="component" value="Unassembled WGS sequence"/>
</dbReference>
<dbReference type="GO" id="GO:0005509">
    <property type="term" value="F:calcium ion binding"/>
    <property type="evidence" value="ECO:0007669"/>
    <property type="project" value="InterPro"/>
</dbReference>
<feature type="transmembrane region" description="Helical" evidence="18">
    <location>
        <begin position="1941"/>
        <end position="1966"/>
    </location>
</feature>
<sequence length="2596" mass="291623">MSRRSSISGSRSQSPTPANPQQGSDNRTTRSTSQAVPSLLLPSLHNSVDQAVSSAGPHASQFSIASYYYDSAQWGSDSQDSQAARHASRYPPSLSVRESPPRVRTAQPNTASTSNYPSQHDGDDNPERPFSDWAAGLDYDHSFDEGELVTSRATLENSMLASTPQPKSATGKSPLRYDLDDDDMISAGPSRHFFGGRHGREFSSATEGDVGVHPYIQVDNIDNQGSFTDLPLDHEHLGPKPQDSVSFLGATSSRNSSFIQMGTEVPHQSASEVAALTAFKAPSGKVRHPGGYSDERAGDRTDMEPRRLDNFFGDEEEGVRRVESPSSLEEMADTEMNTTRDTHRSSADLYARMGISSRSADGNGVERAKQGLTRVGKSIRRLSRRVINLDGEERPNTEGVIRLPDHQEVDESSSDDEDGIYAVDQVHTVPSKASWELRGKSLGIFGPENPFRRSLATLMSQWWIEPIILMMIILNVVLLVLQSARDVFLQPRKPGYFDYWPDYGLLAVFVFYTIELVARIVVSGLIINPPVAYEAPQEQRKADDGVISPPIETPFSQHVRAKAMRSNTLDTFAAMAGTIKVRATEAVRPHNHLGQLNEHGKAPLSPNRAHAPRTVTSDVLDTEHTFPPHQHDRSQNSSATKSQFDRRQPSSATSSSGQLREKTSTFLQKSKLAPFAEAISKQRAQAADYAFLRHSWNRVDLVAVVSFWVMFFLAVAREEMTDSHHIFIFRALSVLRCARLLTVTRGTSVILRSLKTAGPLLVNVSFFTLFSMLLFSIIGVQSFEGNYRRSCLWVGDLQTDPNAPRGQNYSTQQICGGHRDAVTGAKTKAVDLNGRPLSISIKGFICPAGQLCVENAENPENDTESFDNIFLALLQVIIVISSNGWSTIMYNMMDADYYASCLYFIIGIIVMNFWMANLFVAVITNTFATISAETKQSAFAAEGIEPAKPSAIVEETAAAQRRKRVANVFKRFWGYTKWFWLALIVADLGVQASQASYHETSSNHRLSLTELYLTIAFDFEILVRFLSYLLDNDWRSFFSIKRNRFDLFLAVITTIIQIPGIKNSDVFPWLTVFQLARFYRVIIAVPRMEALLFRVFGSLSGLFNMIVFLLLMVGLASLVAVQLFRGDIPEVSEGQTNEINFKQMWNSFLGMYQIFSSENWTTPLYSALTSEGEYKQAVISGIFMCGWFLFANFIVLQMFIGVIAENFGIAESQKRAQQLEVYLRNLEKPKTALIVRILQRLSPYRWLREHNAAKMGEKLPDDHPETRLQAERELDKIDEKILNRRSIRNIVSPSKAQGVLKVVRKIARLDRPEEQMPLDTIRARQIRQSFSGTSMLNDRRRQMSMYDTAAAAGVAATHAAVAASQEPSTFLSPSETMQSGPQDTARLFARDRQLRRMRSDLGLLSEEPPSQAEVNALHENRWKDDPRIAQARLINTHPSYEKSLWLFSNMNRFRRICQSIVPCSHGERLFGRRTSPFRLRIYQLAIFATIAASVIIAGIATPAYRRQWYQDHGIRRDSWFSLTEVTLSLIFIAEFFIKVIADGFAFTPNAYLLSPWNALDLFVLLTLLINVTTELAVIGGVSRFTRALKAFRALRLINLSDLMRRTFSALVAVGGRFVDASVLAILYIVPFAIWGQNLFSGLLYSCTDGSAGIINKANCIGEYGASPAEWTFLAPRAWQNPTVGSVYSFDDFRSSLLILFEIVSLEGWTNVMATAMSVAGFNQQLQTDQRQINALFFVIYNLIGAVFVLTLFVAVIIESFQTFSGAAYLTTAQRQWIDLKRLIARQRPSKRPKVRPTDRVRSWCYDRAVHKHGWWSRMMTVFYLVSLITLATEMYRDSRGREQVRDLIYISLASVFAIDITIRLSGLGWRSYRQDMWNLFDLIVVLGLFTTSIPLLSPNSNNAANTQLQKFFLVAVAFKLVQKNNALNQLFKTAISSLPSIVSLFLLWITFFLVWGIMLVEVFGLTKWNINETYNKNFSTLLGSLVFLAMMSTGEGWNSYMHDYTLTEPYCTSSENYLNTDCGSEGWAYALFIGWNVISMYIFLNMFTATVVENFSYVFQLGGKPTLSREQVRNFKKAWAEFDTTRSGVLRKDQFVPFFNRLDGSLEVRIYPAKATIKALKDKAITSREGRPRSFDASSRGSRSPTRHNAAAKLLSPLMGGSHKANNEEQKGAFLWPPSPNELVVDGVNVTVLNRQLGKLDHEEIKRRKMRFERLYHEACLLHEQKDKRNKGGLSFTDMLLLLAHYKLIDDEQALGLDELVDRRDLMQLVEDRIETERIRGILRQIWLRRRFLAIREAKHRLSGDRSYASLQNIPGSPTTQDIPSINIQDSYLDSDDDQYANGKQKAHQKPALRLDIGNLNDPTSSGRQIVSRFDDDTPSPGKTKTLRQAGLAGEHPSILLTTSGDEDMYDDDSIKQMSSDGLSPQSATPRSYMNELAVGETSMTQLSPSPSLQELERQASPIIQEIDTSAWGSVARRLSSDHSSADRARESPSKNASAATSSSSHRQSALSRMNPFKSRKRSDADQQEPQSLLRQRSRDDDGSAIRKVQSNTSFGSRDTNEMRESDHSSTASISIRSAQGPSQPRKSAEREGDWI</sequence>
<feature type="transmembrane region" description="Helical" evidence="18">
    <location>
        <begin position="462"/>
        <end position="483"/>
    </location>
</feature>
<keyword evidence="9" id="KW-0851">Voltage-gated channel</keyword>
<dbReference type="PANTHER" id="PTHR45628">
    <property type="entry name" value="VOLTAGE-DEPENDENT CALCIUM CHANNEL TYPE A SUBUNIT ALPHA-1"/>
    <property type="match status" value="1"/>
</dbReference>
<evidence type="ECO:0000256" key="9">
    <source>
        <dbReference type="ARBA" id="ARBA00022882"/>
    </source>
</evidence>
<feature type="compositionally biased region" description="Polar residues" evidence="17">
    <location>
        <begin position="2569"/>
        <end position="2586"/>
    </location>
</feature>
<comment type="similarity">
    <text evidence="15">Belongs to the calcium channel alpha-1 subunit (TC 1.A.1.11) family.</text>
</comment>
<dbReference type="InterPro" id="IPR050599">
    <property type="entry name" value="VDCC_alpha-1_subunit"/>
</dbReference>
<dbReference type="SUPFAM" id="SSF81324">
    <property type="entry name" value="Voltage-gated potassium channels"/>
    <property type="match status" value="4"/>
</dbReference>
<feature type="transmembrane region" description="Helical" evidence="18">
    <location>
        <begin position="1876"/>
        <end position="1896"/>
    </location>
</feature>
<evidence type="ECO:0000256" key="10">
    <source>
        <dbReference type="ARBA" id="ARBA00022989"/>
    </source>
</evidence>
<keyword evidence="7 18" id="KW-0812">Transmembrane</keyword>
<feature type="compositionally biased region" description="Polar residues" evidence="17">
    <location>
        <begin position="649"/>
        <end position="662"/>
    </location>
</feature>
<dbReference type="InterPro" id="IPR002048">
    <property type="entry name" value="EF_hand_dom"/>
</dbReference>
<feature type="region of interest" description="Disordered" evidence="17">
    <location>
        <begin position="285"/>
        <end position="344"/>
    </location>
</feature>
<keyword evidence="14" id="KW-0407">Ion channel</keyword>
<feature type="compositionally biased region" description="Basic and acidic residues" evidence="17">
    <location>
        <begin position="2559"/>
        <end position="2568"/>
    </location>
</feature>
<feature type="region of interest" description="Disordered" evidence="17">
    <location>
        <begin position="2478"/>
        <end position="2596"/>
    </location>
</feature>
<keyword evidence="12 18" id="KW-0472">Membrane</keyword>
<keyword evidence="3" id="KW-1003">Cell membrane</keyword>
<feature type="compositionally biased region" description="Basic and acidic residues" evidence="17">
    <location>
        <begin position="622"/>
        <end position="634"/>
    </location>
</feature>
<feature type="compositionally biased region" description="Polar residues" evidence="17">
    <location>
        <begin position="15"/>
        <end position="36"/>
    </location>
</feature>
<feature type="transmembrane region" description="Helical" evidence="18">
    <location>
        <begin position="1095"/>
        <end position="1124"/>
    </location>
</feature>
<accession>A0A316VF15</accession>
<feature type="region of interest" description="Disordered" evidence="17">
    <location>
        <begin position="2128"/>
        <end position="2147"/>
    </location>
</feature>
<feature type="transmembrane region" description="Helical" evidence="18">
    <location>
        <begin position="1561"/>
        <end position="1585"/>
    </location>
</feature>
<feature type="transmembrane region" description="Helical" evidence="18">
    <location>
        <begin position="972"/>
        <end position="991"/>
    </location>
</feature>
<evidence type="ECO:0000256" key="13">
    <source>
        <dbReference type="ARBA" id="ARBA00023180"/>
    </source>
</evidence>
<dbReference type="FunFam" id="1.10.287.70:FF:000118">
    <property type="entry name" value="Calcium channel subunit Cch1"/>
    <property type="match status" value="1"/>
</dbReference>
<dbReference type="GO" id="GO:0098703">
    <property type="term" value="P:calcium ion import across plasma membrane"/>
    <property type="evidence" value="ECO:0007669"/>
    <property type="project" value="TreeGrafter"/>
</dbReference>
<evidence type="ECO:0000256" key="11">
    <source>
        <dbReference type="ARBA" id="ARBA00023065"/>
    </source>
</evidence>
<dbReference type="InterPro" id="IPR005821">
    <property type="entry name" value="Ion_trans_dom"/>
</dbReference>
<dbReference type="Pfam" id="PF00520">
    <property type="entry name" value="Ion_trans"/>
    <property type="match status" value="4"/>
</dbReference>
<protein>
    <recommendedName>
        <fullName evidence="16">Calcium-channel protein CCH1</fullName>
    </recommendedName>
</protein>
<feature type="compositionally biased region" description="Low complexity" evidence="17">
    <location>
        <begin position="1"/>
        <end position="14"/>
    </location>
</feature>
<keyword evidence="2" id="KW-0813">Transport</keyword>
<feature type="region of interest" description="Disordered" evidence="17">
    <location>
        <begin position="74"/>
        <end position="136"/>
    </location>
</feature>
<keyword evidence="10 18" id="KW-1133">Transmembrane helix</keyword>
<feature type="transmembrane region" description="Helical" evidence="18">
    <location>
        <begin position="1978"/>
        <end position="1997"/>
    </location>
</feature>
<evidence type="ECO:0000256" key="1">
    <source>
        <dbReference type="ARBA" id="ARBA00004651"/>
    </source>
</evidence>
<evidence type="ECO:0000256" key="6">
    <source>
        <dbReference type="ARBA" id="ARBA00022673"/>
    </source>
</evidence>
<feature type="region of interest" description="Disordered" evidence="17">
    <location>
        <begin position="157"/>
        <end position="176"/>
    </location>
</feature>
<feature type="transmembrane region" description="Helical" evidence="18">
    <location>
        <begin position="1481"/>
        <end position="1501"/>
    </location>
</feature>
<keyword evidence="6" id="KW-0107">Calcium channel</keyword>
<feature type="compositionally biased region" description="Polar residues" evidence="17">
    <location>
        <begin position="2416"/>
        <end position="2430"/>
    </location>
</feature>
<evidence type="ECO:0000256" key="5">
    <source>
        <dbReference type="ARBA" id="ARBA00022568"/>
    </source>
</evidence>
<evidence type="ECO:0000256" key="7">
    <source>
        <dbReference type="ARBA" id="ARBA00022692"/>
    </source>
</evidence>
<proteinExistence type="inferred from homology"/>
<dbReference type="GeneID" id="37020705"/>
<feature type="compositionally biased region" description="Polar residues" evidence="17">
    <location>
        <begin position="2309"/>
        <end position="2328"/>
    </location>
</feature>
<dbReference type="InterPro" id="IPR027359">
    <property type="entry name" value="Volt_channel_dom_sf"/>
</dbReference>
<feature type="compositionally biased region" description="Basic and acidic residues" evidence="17">
    <location>
        <begin position="293"/>
        <end position="309"/>
    </location>
</feature>